<evidence type="ECO:0000313" key="2">
    <source>
        <dbReference type="Proteomes" id="UP001596528"/>
    </source>
</evidence>
<sequence length="49" mass="5639">MEAKGKDAEVIEEMHIGYVLANMHRQRGTAGEEPPFFVEAIEKREFLSF</sequence>
<dbReference type="RefSeq" id="WP_379252868.1">
    <property type="nucleotide sequence ID" value="NZ_JBHTGQ010000022.1"/>
</dbReference>
<gene>
    <name evidence="1" type="ORF">ACFQWB_10080</name>
</gene>
<reference evidence="2" key="1">
    <citation type="journal article" date="2019" name="Int. J. Syst. Evol. Microbiol.">
        <title>The Global Catalogue of Microorganisms (GCM) 10K type strain sequencing project: providing services to taxonomists for standard genome sequencing and annotation.</title>
        <authorList>
            <consortium name="The Broad Institute Genomics Platform"/>
            <consortium name="The Broad Institute Genome Sequencing Center for Infectious Disease"/>
            <person name="Wu L."/>
            <person name="Ma J."/>
        </authorList>
    </citation>
    <scope>NUCLEOTIDE SEQUENCE [LARGE SCALE GENOMIC DNA]</scope>
    <source>
        <strain evidence="2">JCM 18657</strain>
    </source>
</reference>
<proteinExistence type="predicted"/>
<dbReference type="Proteomes" id="UP001596528">
    <property type="component" value="Unassembled WGS sequence"/>
</dbReference>
<keyword evidence="2" id="KW-1185">Reference proteome</keyword>
<dbReference type="EMBL" id="JBHTGQ010000022">
    <property type="protein sequence ID" value="MFC7750275.1"/>
    <property type="molecule type" value="Genomic_DNA"/>
</dbReference>
<comment type="caution">
    <text evidence="1">The sequence shown here is derived from an EMBL/GenBank/DDBJ whole genome shotgun (WGS) entry which is preliminary data.</text>
</comment>
<evidence type="ECO:0000313" key="1">
    <source>
        <dbReference type="EMBL" id="MFC7750275.1"/>
    </source>
</evidence>
<accession>A0ABW2V686</accession>
<organism evidence="1 2">
    <name type="scientific">Paenibacillus thermoaerophilus</name>
    <dbReference type="NCBI Taxonomy" id="1215385"/>
    <lineage>
        <taxon>Bacteria</taxon>
        <taxon>Bacillati</taxon>
        <taxon>Bacillota</taxon>
        <taxon>Bacilli</taxon>
        <taxon>Bacillales</taxon>
        <taxon>Paenibacillaceae</taxon>
        <taxon>Paenibacillus</taxon>
    </lineage>
</organism>
<name>A0ABW2V686_9BACL</name>
<protein>
    <submittedName>
        <fullName evidence="1">Uncharacterized protein</fullName>
    </submittedName>
</protein>